<dbReference type="RefSeq" id="WP_111197055.1">
    <property type="nucleotide sequence ID" value="NZ_QKVK01000002.1"/>
</dbReference>
<accession>A0A2W2AZL7</accession>
<dbReference type="Proteomes" id="UP000248795">
    <property type="component" value="Unassembled WGS sequence"/>
</dbReference>
<dbReference type="EMBL" id="QKVK01000002">
    <property type="protein sequence ID" value="PZF78100.1"/>
    <property type="molecule type" value="Genomic_DNA"/>
</dbReference>
<dbReference type="AlphaFoldDB" id="A0A2W2AZL7"/>
<reference evidence="2" key="1">
    <citation type="submission" date="2018-06" db="EMBL/GenBank/DDBJ databases">
        <title>Aestuariibacter litoralis strain KCTC 52945T.</title>
        <authorList>
            <person name="Li X."/>
            <person name="Salam N."/>
            <person name="Li J.-L."/>
            <person name="Chen Y.-M."/>
            <person name="Yang Z.-W."/>
            <person name="Zhang L.-Y."/>
            <person name="Han M.-X."/>
            <person name="Xiao M."/>
            <person name="Li W.-J."/>
        </authorList>
    </citation>
    <scope>NUCLEOTIDE SEQUENCE [LARGE SCALE GENOMIC DNA]</scope>
    <source>
        <strain evidence="2">KCTC 52945</strain>
    </source>
</reference>
<evidence type="ECO:0000313" key="1">
    <source>
        <dbReference type="EMBL" id="PZF78100.1"/>
    </source>
</evidence>
<keyword evidence="2" id="KW-1185">Reference proteome</keyword>
<name>A0A2W2AZL7_9HYPH</name>
<comment type="caution">
    <text evidence="1">The sequence shown here is derived from an EMBL/GenBank/DDBJ whole genome shotgun (WGS) entry which is preliminary data.</text>
</comment>
<organism evidence="1 2">
    <name type="scientific">Aestuariivirga litoralis</name>
    <dbReference type="NCBI Taxonomy" id="2650924"/>
    <lineage>
        <taxon>Bacteria</taxon>
        <taxon>Pseudomonadati</taxon>
        <taxon>Pseudomonadota</taxon>
        <taxon>Alphaproteobacteria</taxon>
        <taxon>Hyphomicrobiales</taxon>
        <taxon>Aestuariivirgaceae</taxon>
        <taxon>Aestuariivirga</taxon>
    </lineage>
</organism>
<gene>
    <name evidence="1" type="ORF">DK847_06680</name>
</gene>
<evidence type="ECO:0000313" key="2">
    <source>
        <dbReference type="Proteomes" id="UP000248795"/>
    </source>
</evidence>
<protein>
    <submittedName>
        <fullName evidence="1">Uncharacterized protein</fullName>
    </submittedName>
</protein>
<sequence>MNVINFEDRIVARLAKKAAAYGMDVVREPAGTWALVAWGFRTPELSGVSLREIEADLDSCAELEFQFHTEMNDA</sequence>
<proteinExistence type="predicted"/>